<organism evidence="1 2">
    <name type="scientific">Epilithonimonas vandammei</name>
    <dbReference type="NCBI Taxonomy" id="2487072"/>
    <lineage>
        <taxon>Bacteria</taxon>
        <taxon>Pseudomonadati</taxon>
        <taxon>Bacteroidota</taxon>
        <taxon>Flavobacteriia</taxon>
        <taxon>Flavobacteriales</taxon>
        <taxon>Weeksellaceae</taxon>
        <taxon>Chryseobacterium group</taxon>
        <taxon>Epilithonimonas</taxon>
    </lineage>
</organism>
<gene>
    <name evidence="1" type="ORF">EIB75_08130</name>
</gene>
<accession>A0A3G8ZDI4</accession>
<dbReference type="KEGG" id="eva:EIB75_08130"/>
<dbReference type="Proteomes" id="UP000272316">
    <property type="component" value="Chromosome"/>
</dbReference>
<dbReference type="EMBL" id="CP034160">
    <property type="protein sequence ID" value="AZI55213.1"/>
    <property type="molecule type" value="Genomic_DNA"/>
</dbReference>
<name>A0A3G8ZDI4_9FLAO</name>
<protein>
    <recommendedName>
        <fullName evidence="3">DUF2262 domain-containing protein</fullName>
    </recommendedName>
</protein>
<proteinExistence type="predicted"/>
<evidence type="ECO:0000313" key="1">
    <source>
        <dbReference type="EMBL" id="AZI55213.1"/>
    </source>
</evidence>
<evidence type="ECO:0008006" key="3">
    <source>
        <dbReference type="Google" id="ProtNLM"/>
    </source>
</evidence>
<sequence length="204" mass="23897">MKNLPTLKTIFSQLEDENISIYDYKENDKLCGYELNTYTHKGVNQILFLDFRDTGLNPKSPKDFMAVFSNRIADIDTDEEIEINRQNRNYRNSFSIRESLEDFEEWKGNLESLVKKIIMLKSMQTFAIEKAFFINNQKINTTEELASYVTKFGKENVCKYMSYAKCIELKDSKLDTETGFILWACEDGSFISESGYHYDIDCFL</sequence>
<dbReference type="AlphaFoldDB" id="A0A3G8ZDI4"/>
<reference evidence="2" key="1">
    <citation type="submission" date="2018-11" db="EMBL/GenBank/DDBJ databases">
        <title>Proposal to divide the Flavobacteriaceae and reorganize its genera based on Amino Acid Identity values calculated from whole genome sequences.</title>
        <authorList>
            <person name="Nicholson A.C."/>
            <person name="Gulvik C.A."/>
            <person name="Whitney A.M."/>
            <person name="Sheth M."/>
            <person name="Batra D."/>
            <person name="Pryor J."/>
            <person name="Bernardet J.-F."/>
            <person name="Hugo C."/>
            <person name="Kampfer P."/>
            <person name="Newman J.D."/>
            <person name="McQuiston J.R."/>
        </authorList>
    </citation>
    <scope>NUCLEOTIDE SEQUENCE [LARGE SCALE GENOMIC DNA]</scope>
    <source>
        <strain evidence="2">H6466</strain>
    </source>
</reference>
<evidence type="ECO:0000313" key="2">
    <source>
        <dbReference type="Proteomes" id="UP000272316"/>
    </source>
</evidence>
<dbReference type="RefSeq" id="WP_124986333.1">
    <property type="nucleotide sequence ID" value="NZ_CP034160.1"/>
</dbReference>